<evidence type="ECO:0000313" key="3">
    <source>
        <dbReference type="EMBL" id="NYT27342.1"/>
    </source>
</evidence>
<dbReference type="InterPro" id="IPR027417">
    <property type="entry name" value="P-loop_NTPase"/>
</dbReference>
<dbReference type="InterPro" id="IPR000523">
    <property type="entry name" value="Mg_chelatse_chII-like_cat_dom"/>
</dbReference>
<dbReference type="PANTHER" id="PTHR32039:SF7">
    <property type="entry name" value="COMPETENCE PROTEIN COMM"/>
    <property type="match status" value="1"/>
</dbReference>
<evidence type="ECO:0000259" key="2">
    <source>
        <dbReference type="Pfam" id="PF13335"/>
    </source>
</evidence>
<dbReference type="SUPFAM" id="SSF52540">
    <property type="entry name" value="P-loop containing nucleoside triphosphate hydrolases"/>
    <property type="match status" value="1"/>
</dbReference>
<dbReference type="AlphaFoldDB" id="A0A853F107"/>
<feature type="domain" description="Mg chelatase-related protein C-terminal" evidence="2">
    <location>
        <begin position="61"/>
        <end position="152"/>
    </location>
</feature>
<dbReference type="Pfam" id="PF01078">
    <property type="entry name" value="Mg_chelatase"/>
    <property type="match status" value="1"/>
</dbReference>
<accession>A0A853F107</accession>
<sequence>MKLCPCGYYGDGTAKCHCTQDQISKYKNKISGPLLDRIDMVLTVPPLPKEALFEQTNSSVESSEVIRKRVLRAYNRQIKRQGKTNDKLNPDELDEFILLDENNKHLLEIAIDKFHLSARAYHRILKVARTIADLDNADTVNIQHLTEAISYRREA</sequence>
<keyword evidence="3" id="KW-0067">ATP-binding</keyword>
<dbReference type="InterPro" id="IPR025158">
    <property type="entry name" value="Mg_chelat-rel_C"/>
</dbReference>
<keyword evidence="3" id="KW-0547">Nucleotide-binding</keyword>
<dbReference type="GO" id="GO:0005524">
    <property type="term" value="F:ATP binding"/>
    <property type="evidence" value="ECO:0007669"/>
    <property type="project" value="UniProtKB-KW"/>
</dbReference>
<name>A0A853F107_9GAMM</name>
<dbReference type="Pfam" id="PF13335">
    <property type="entry name" value="Mg_chelatase_C"/>
    <property type="match status" value="1"/>
</dbReference>
<dbReference type="Gene3D" id="3.40.50.300">
    <property type="entry name" value="P-loop containing nucleotide triphosphate hydrolases"/>
    <property type="match status" value="1"/>
</dbReference>
<protein>
    <submittedName>
        <fullName evidence="3">ATP-binding protein</fullName>
    </submittedName>
</protein>
<gene>
    <name evidence="3" type="ORF">H0A76_05285</name>
</gene>
<dbReference type="PANTHER" id="PTHR32039">
    <property type="entry name" value="MAGNESIUM-CHELATASE SUBUNIT CHLI"/>
    <property type="match status" value="1"/>
</dbReference>
<dbReference type="EMBL" id="JACCHT010000001">
    <property type="protein sequence ID" value="NYT27342.1"/>
    <property type="molecule type" value="Genomic_DNA"/>
</dbReference>
<evidence type="ECO:0000259" key="1">
    <source>
        <dbReference type="Pfam" id="PF01078"/>
    </source>
</evidence>
<feature type="domain" description="Magnesium chelatase ChlI-like catalytic" evidence="1">
    <location>
        <begin position="1"/>
        <end position="50"/>
    </location>
</feature>
<organism evidence="3 4">
    <name type="scientific">Candidatus Thiodubiliella endoseptemdiera</name>
    <dbReference type="NCBI Taxonomy" id="2738886"/>
    <lineage>
        <taxon>Bacteria</taxon>
        <taxon>Pseudomonadati</taxon>
        <taxon>Pseudomonadota</taxon>
        <taxon>Gammaproteobacteria</taxon>
        <taxon>Candidatus Pseudothioglobaceae</taxon>
        <taxon>Candidatus Thiodubiliella</taxon>
    </lineage>
</organism>
<reference evidence="3 4" key="1">
    <citation type="submission" date="2020-05" db="EMBL/GenBank/DDBJ databases">
        <title>Horizontal transmission and recombination maintain forever young bacterial symbiont genomes.</title>
        <authorList>
            <person name="Russell S.L."/>
            <person name="Pepper-Tunick E."/>
            <person name="Svedberg J."/>
            <person name="Byrne A."/>
            <person name="Ruelas Castillo J."/>
            <person name="Vollmers C."/>
            <person name="Beinart R.A."/>
            <person name="Corbett-Detig R."/>
        </authorList>
    </citation>
    <scope>NUCLEOTIDE SEQUENCE [LARGE SCALE GENOMIC DNA]</scope>
    <source>
        <strain evidence="3">455</strain>
    </source>
</reference>
<comment type="caution">
    <text evidence="3">The sequence shown here is derived from an EMBL/GenBank/DDBJ whole genome shotgun (WGS) entry which is preliminary data.</text>
</comment>
<dbReference type="Proteomes" id="UP000568751">
    <property type="component" value="Unassembled WGS sequence"/>
</dbReference>
<evidence type="ECO:0000313" key="4">
    <source>
        <dbReference type="Proteomes" id="UP000568751"/>
    </source>
</evidence>
<proteinExistence type="predicted"/>
<dbReference type="InterPro" id="IPR045006">
    <property type="entry name" value="CHLI-like"/>
</dbReference>